<name>A0A484NBP4_9ASTE</name>
<dbReference type="PROSITE" id="PS50985">
    <property type="entry name" value="GRAS"/>
    <property type="match status" value="1"/>
</dbReference>
<evidence type="ECO:0000256" key="2">
    <source>
        <dbReference type="ARBA" id="ARBA00023163"/>
    </source>
</evidence>
<sequence>MEALFQEFIATSNNFVYNHHSNNPVDSQMRFFNNANLLLQMKKPPAHHQPQETEEEGDYPATTLKYISQMLMEEEDLETRPCMFRDCMALQATEKYFSDALNGTAAGVIPLPPPDGFSWTSALTNSSSSVEPSSDLSPPAANGSPEGKGKRNLNSPSSSSSSDNDQEPRNKQLASYSDESEVAFEMFDDLFPCTKKDPRSEPSQQREQSKGGRGGGRRGKKKTKQEFVDFRSLLSQCANSMANREIRTAMGTLQKIRQHATPQGNGMERLAFYLANALDARLNGTGTSLYASPHPGGNISAADVLKAYQMYIAASPFKTASAMMANKYIGKLAAARGAARLHIIDFGILYGFQWACLIQGLSARPGGPPRLRITGIDFPQPGFRPAERVKATGLRLEKYCRKFNVPFEFKAIAKKWESVELAELQLDRDDDVVIVNCLDRLGNVPDETVVLDSPRDIVLSLIKHINPDVFVHGIVNGAYNAPYFPTRFRETLFHFSSLFDIFEETVAREDGDRRLFEEMVFGREALNVIACEGTERVERPETYKQWQVRSLRAGFRPLPLDQEIVKCVREKVKSEYNKNFSVDEDGNWLLHGWKGKVLHALSYWKP</sequence>
<organism evidence="5 6">
    <name type="scientific">Cuscuta campestris</name>
    <dbReference type="NCBI Taxonomy" id="132261"/>
    <lineage>
        <taxon>Eukaryota</taxon>
        <taxon>Viridiplantae</taxon>
        <taxon>Streptophyta</taxon>
        <taxon>Embryophyta</taxon>
        <taxon>Tracheophyta</taxon>
        <taxon>Spermatophyta</taxon>
        <taxon>Magnoliopsida</taxon>
        <taxon>eudicotyledons</taxon>
        <taxon>Gunneridae</taxon>
        <taxon>Pentapetalae</taxon>
        <taxon>asterids</taxon>
        <taxon>lamiids</taxon>
        <taxon>Solanales</taxon>
        <taxon>Convolvulaceae</taxon>
        <taxon>Cuscuteae</taxon>
        <taxon>Cuscuta</taxon>
        <taxon>Cuscuta subgen. Grammica</taxon>
        <taxon>Cuscuta sect. Cleistogrammica</taxon>
    </lineage>
</organism>
<feature type="compositionally biased region" description="Low complexity" evidence="4">
    <location>
        <begin position="120"/>
        <end position="139"/>
    </location>
</feature>
<evidence type="ECO:0000256" key="1">
    <source>
        <dbReference type="ARBA" id="ARBA00023015"/>
    </source>
</evidence>
<keyword evidence="2" id="KW-0804">Transcription</keyword>
<gene>
    <name evidence="5" type="ORF">CCAM_LOCUS40607</name>
</gene>
<evidence type="ECO:0000313" key="5">
    <source>
        <dbReference type="EMBL" id="VFQ98831.1"/>
    </source>
</evidence>
<dbReference type="Proteomes" id="UP000595140">
    <property type="component" value="Unassembled WGS sequence"/>
</dbReference>
<dbReference type="InterPro" id="IPR005202">
    <property type="entry name" value="TF_GRAS"/>
</dbReference>
<feature type="region of interest" description="SAW" evidence="3">
    <location>
        <begin position="530"/>
        <end position="605"/>
    </location>
</feature>
<feature type="region of interest" description="Disordered" evidence="4">
    <location>
        <begin position="120"/>
        <end position="177"/>
    </location>
</feature>
<comment type="similarity">
    <text evidence="3">Belongs to the GRAS family.</text>
</comment>
<dbReference type="EMBL" id="OOIL02006630">
    <property type="protein sequence ID" value="VFQ98831.1"/>
    <property type="molecule type" value="Genomic_DNA"/>
</dbReference>
<keyword evidence="6" id="KW-1185">Reference proteome</keyword>
<reference evidence="5 6" key="1">
    <citation type="submission" date="2018-04" db="EMBL/GenBank/DDBJ databases">
        <authorList>
            <person name="Vogel A."/>
        </authorList>
    </citation>
    <scope>NUCLEOTIDE SEQUENCE [LARGE SCALE GENOMIC DNA]</scope>
</reference>
<dbReference type="OrthoDB" id="47276at2759"/>
<comment type="caution">
    <text evidence="3">Lacks conserved residue(s) required for the propagation of feature annotation.</text>
</comment>
<feature type="short sequence motif" description="VHIID" evidence="3">
    <location>
        <begin position="341"/>
        <end position="345"/>
    </location>
</feature>
<evidence type="ECO:0000256" key="4">
    <source>
        <dbReference type="SAM" id="MobiDB-lite"/>
    </source>
</evidence>
<evidence type="ECO:0000256" key="3">
    <source>
        <dbReference type="PROSITE-ProRule" id="PRU01191"/>
    </source>
</evidence>
<dbReference type="AlphaFoldDB" id="A0A484NBP4"/>
<dbReference type="Pfam" id="PF03514">
    <property type="entry name" value="GRAS"/>
    <property type="match status" value="1"/>
</dbReference>
<feature type="region of interest" description="Disordered" evidence="4">
    <location>
        <begin position="192"/>
        <end position="225"/>
    </location>
</feature>
<accession>A0A484NBP4</accession>
<protein>
    <submittedName>
        <fullName evidence="5">Uncharacterized protein</fullName>
    </submittedName>
</protein>
<feature type="region of interest" description="Leucine repeat II (LRII)" evidence="3">
    <location>
        <begin position="391"/>
        <end position="423"/>
    </location>
</feature>
<keyword evidence="1" id="KW-0805">Transcription regulation</keyword>
<proteinExistence type="inferred from homology"/>
<dbReference type="PANTHER" id="PTHR31636">
    <property type="entry name" value="OSJNBA0084A10.13 PROTEIN-RELATED"/>
    <property type="match status" value="1"/>
</dbReference>
<evidence type="ECO:0000313" key="6">
    <source>
        <dbReference type="Proteomes" id="UP000595140"/>
    </source>
</evidence>